<dbReference type="GO" id="GO:0106339">
    <property type="term" value="F:tRNA (cytidine(32)-2'-O)-methyltransferase activity"/>
    <property type="evidence" value="ECO:0007669"/>
    <property type="project" value="RHEA"/>
</dbReference>
<dbReference type="Pfam" id="PF00588">
    <property type="entry name" value="SpoU_methylase"/>
    <property type="match status" value="1"/>
</dbReference>
<comment type="caution">
    <text evidence="7">The sequence shown here is derived from an EMBL/GenBank/DDBJ whole genome shotgun (WGS) entry which is preliminary data.</text>
</comment>
<comment type="catalytic activity">
    <reaction evidence="5">
        <text>cytidine(32) in tRNA + S-adenosyl-L-methionine = 2'-O-methylcytidine(32) in tRNA + S-adenosyl-L-homocysteine + H(+)</text>
        <dbReference type="Rhea" id="RHEA:42932"/>
        <dbReference type="Rhea" id="RHEA-COMP:10288"/>
        <dbReference type="Rhea" id="RHEA-COMP:10289"/>
        <dbReference type="ChEBI" id="CHEBI:15378"/>
        <dbReference type="ChEBI" id="CHEBI:57856"/>
        <dbReference type="ChEBI" id="CHEBI:59789"/>
        <dbReference type="ChEBI" id="CHEBI:74495"/>
        <dbReference type="ChEBI" id="CHEBI:82748"/>
        <dbReference type="EC" id="2.1.1.200"/>
    </reaction>
</comment>
<comment type="subcellular location">
    <subcellularLocation>
        <location evidence="5">Cytoplasm</location>
    </subcellularLocation>
</comment>
<dbReference type="EC" id="2.1.1.200" evidence="5"/>
<evidence type="ECO:0000313" key="8">
    <source>
        <dbReference type="Proteomes" id="UP000294702"/>
    </source>
</evidence>
<evidence type="ECO:0000313" key="7">
    <source>
        <dbReference type="EMBL" id="TCJ98471.1"/>
    </source>
</evidence>
<dbReference type="FunFam" id="3.40.1280.10:FF:000006">
    <property type="entry name" value="Uncharacterized tRNA/rRNA methyltransferase HI_0380"/>
    <property type="match status" value="1"/>
</dbReference>
<evidence type="ECO:0000256" key="2">
    <source>
        <dbReference type="ARBA" id="ARBA00022603"/>
    </source>
</evidence>
<keyword evidence="2 5" id="KW-0489">Methyltransferase</keyword>
<proteinExistence type="inferred from homology"/>
<dbReference type="NCBIfam" id="NF011694">
    <property type="entry name" value="PRK15114.1"/>
    <property type="match status" value="1"/>
</dbReference>
<comment type="subunit">
    <text evidence="5">Homodimer.</text>
</comment>
<keyword evidence="8" id="KW-1185">Reference proteome</keyword>
<dbReference type="GO" id="GO:0005829">
    <property type="term" value="C:cytosol"/>
    <property type="evidence" value="ECO:0007669"/>
    <property type="project" value="TreeGrafter"/>
</dbReference>
<name>A0A4R1G4B7_9PAST</name>
<dbReference type="Gene3D" id="1.10.8.590">
    <property type="match status" value="1"/>
</dbReference>
<keyword evidence="5" id="KW-0963">Cytoplasm</keyword>
<evidence type="ECO:0000256" key="5">
    <source>
        <dbReference type="RuleBase" id="RU362024"/>
    </source>
</evidence>
<dbReference type="GO" id="GO:0002128">
    <property type="term" value="P:tRNA nucleoside ribose methylation"/>
    <property type="evidence" value="ECO:0007669"/>
    <property type="project" value="TreeGrafter"/>
</dbReference>
<dbReference type="Proteomes" id="UP000294702">
    <property type="component" value="Unassembled WGS sequence"/>
</dbReference>
<evidence type="ECO:0000259" key="6">
    <source>
        <dbReference type="Pfam" id="PF00588"/>
    </source>
</evidence>
<evidence type="ECO:0000256" key="4">
    <source>
        <dbReference type="ARBA" id="ARBA00022691"/>
    </source>
</evidence>
<dbReference type="AlphaFoldDB" id="A0A4R1G4B7"/>
<organism evidence="7 8">
    <name type="scientific">Volucribacter psittacicida</name>
    <dbReference type="NCBI Taxonomy" id="203482"/>
    <lineage>
        <taxon>Bacteria</taxon>
        <taxon>Pseudomonadati</taxon>
        <taxon>Pseudomonadota</taxon>
        <taxon>Gammaproteobacteria</taxon>
        <taxon>Pasteurellales</taxon>
        <taxon>Pasteurellaceae</taxon>
        <taxon>Volucribacter</taxon>
    </lineage>
</organism>
<evidence type="ECO:0000256" key="1">
    <source>
        <dbReference type="ARBA" id="ARBA00007228"/>
    </source>
</evidence>
<dbReference type="EMBL" id="SMFT01000002">
    <property type="protein sequence ID" value="TCJ98471.1"/>
    <property type="molecule type" value="Genomic_DNA"/>
</dbReference>
<dbReference type="RefSeq" id="WP_132689737.1">
    <property type="nucleotide sequence ID" value="NZ_SMFT01000002.1"/>
</dbReference>
<keyword evidence="3 7" id="KW-0808">Transferase</keyword>
<dbReference type="OrthoDB" id="9806346at2"/>
<dbReference type="SUPFAM" id="SSF75217">
    <property type="entry name" value="alpha/beta knot"/>
    <property type="match status" value="1"/>
</dbReference>
<reference evidence="7 8" key="1">
    <citation type="submission" date="2019-03" db="EMBL/GenBank/DDBJ databases">
        <title>Genomic Encyclopedia of Type Strains, Phase IV (KMG-IV): sequencing the most valuable type-strain genomes for metagenomic binning, comparative biology and taxonomic classification.</title>
        <authorList>
            <person name="Goeker M."/>
        </authorList>
    </citation>
    <scope>NUCLEOTIDE SEQUENCE [LARGE SCALE GENOMIC DNA]</scope>
    <source>
        <strain evidence="7 8">DSM 15534</strain>
    </source>
</reference>
<sequence>MLAKIKIVLVETSHSGNIGSTARAMKTMGLSQLCLVNPLQAIDEQAISLSANASDILQQAEIQPNLACAVADCQLVVGTSARSRHIQNNILDPRQNAQLAIQQAMQGHNVAIVFGRERVGLTNAELLQCHYHLAIPANPEYSSLNLAMAVQLISYELRMAWLAQTQNEHEDRPLTHLPTAQQLEHFLQQTEALYQQLGFIQNQGVMQKLRRFYYRAGIEQNELNILQGMLTAVKRHIR</sequence>
<dbReference type="PANTHER" id="PTHR42786:SF2">
    <property type="entry name" value="TRNA (CYTIDINE_URIDINE-2'-O-)-METHYLTRANSFERASE TRMJ"/>
    <property type="match status" value="1"/>
</dbReference>
<keyword evidence="5" id="KW-0819">tRNA processing</keyword>
<dbReference type="GO" id="GO:0003723">
    <property type="term" value="F:RNA binding"/>
    <property type="evidence" value="ECO:0007669"/>
    <property type="project" value="InterPro"/>
</dbReference>
<dbReference type="PANTHER" id="PTHR42786">
    <property type="entry name" value="TRNA/RRNA METHYLTRANSFERASE"/>
    <property type="match status" value="1"/>
</dbReference>
<protein>
    <recommendedName>
        <fullName evidence="5">tRNA (cytidine/uridine-2'-O-)-methyltransferase TrmJ</fullName>
        <ecNumber evidence="5">2.1.1.200</ecNumber>
    </recommendedName>
    <alternativeName>
        <fullName evidence="5">tRNA (cytidine(32)/uridine(32)-2'-O)-methyltransferase</fullName>
    </alternativeName>
    <alternativeName>
        <fullName evidence="5">tRNA Cm32/Um32 methyltransferase</fullName>
    </alternativeName>
</protein>
<dbReference type="InterPro" id="IPR004384">
    <property type="entry name" value="RNA_MeTrfase_TrmJ/LasT"/>
</dbReference>
<dbReference type="PIRSF" id="PIRSF004808">
    <property type="entry name" value="LasT"/>
    <property type="match status" value="1"/>
</dbReference>
<comment type="similarity">
    <text evidence="1">Belongs to the class IV-like SAM-binding methyltransferase superfamily. RNA methyltransferase TrmH family.</text>
</comment>
<dbReference type="Gene3D" id="3.40.1280.10">
    <property type="match status" value="1"/>
</dbReference>
<dbReference type="InterPro" id="IPR029026">
    <property type="entry name" value="tRNA_m1G_MTases_N"/>
</dbReference>
<feature type="domain" description="tRNA/rRNA methyltransferase SpoU type" evidence="6">
    <location>
        <begin position="5"/>
        <end position="155"/>
    </location>
</feature>
<dbReference type="InterPro" id="IPR001537">
    <property type="entry name" value="SpoU_MeTrfase"/>
</dbReference>
<evidence type="ECO:0000256" key="3">
    <source>
        <dbReference type="ARBA" id="ARBA00022679"/>
    </source>
</evidence>
<keyword evidence="4 5" id="KW-0949">S-adenosyl-L-methionine</keyword>
<dbReference type="CDD" id="cd18093">
    <property type="entry name" value="SpoU-like_TrmJ"/>
    <property type="match status" value="1"/>
</dbReference>
<dbReference type="InterPro" id="IPR029028">
    <property type="entry name" value="Alpha/beta_knot_MTases"/>
</dbReference>
<accession>A0A4R1G4B7</accession>
<dbReference type="NCBIfam" id="TIGR00050">
    <property type="entry name" value="rRNA_methyl_1"/>
    <property type="match status" value="1"/>
</dbReference>
<gene>
    <name evidence="5" type="primary">trmJ</name>
    <name evidence="7" type="ORF">EV694_0877</name>
</gene>
<dbReference type="GO" id="GO:0160206">
    <property type="term" value="F:tRNA (cytidine(32)/uridine(32)-2'-O)-methyltransferase activity"/>
    <property type="evidence" value="ECO:0007669"/>
    <property type="project" value="UniProtKB-EC"/>
</dbReference>
<comment type="catalytic activity">
    <reaction evidence="5">
        <text>uridine(32) in tRNA + S-adenosyl-L-methionine = 2'-O-methyluridine(32) in tRNA + S-adenosyl-L-homocysteine + H(+)</text>
        <dbReference type="Rhea" id="RHEA:42936"/>
        <dbReference type="Rhea" id="RHEA-COMP:10107"/>
        <dbReference type="Rhea" id="RHEA-COMP:10290"/>
        <dbReference type="ChEBI" id="CHEBI:15378"/>
        <dbReference type="ChEBI" id="CHEBI:57856"/>
        <dbReference type="ChEBI" id="CHEBI:59789"/>
        <dbReference type="ChEBI" id="CHEBI:65315"/>
        <dbReference type="ChEBI" id="CHEBI:74478"/>
        <dbReference type="EC" id="2.1.1.200"/>
    </reaction>
</comment>
<comment type="function">
    <text evidence="5">Catalyzes the formation of 2'O-methylated cytidine (Cm32) or 2'O-methylated uridine (Um32) at position 32 in tRNA.</text>
</comment>